<dbReference type="InterPro" id="IPR003029">
    <property type="entry name" value="S1_domain"/>
</dbReference>
<name>A0A1W1WJV5_SULTA</name>
<dbReference type="FunFam" id="3.30.1480.10:FF:000002">
    <property type="entry name" value="Transcription termination/antitermination protein NusA"/>
    <property type="match status" value="1"/>
</dbReference>
<comment type="subunit">
    <text evidence="7">Monomer. Binds directly to the core enzyme of the DNA-dependent RNA polymerase and to nascent RNA.</text>
</comment>
<protein>
    <recommendedName>
        <fullName evidence="7">Transcription termination/antitermination protein NusA</fullName>
    </recommendedName>
</protein>
<dbReference type="AlphaFoldDB" id="A0A1W1WJV5"/>
<dbReference type="STRING" id="28034.BFX07_13135"/>
<comment type="similarity">
    <text evidence="7">Belongs to the NusA family.</text>
</comment>
<dbReference type="Pfam" id="PF26594">
    <property type="entry name" value="KH_NusA_2nd"/>
    <property type="match status" value="1"/>
</dbReference>
<dbReference type="GO" id="GO:0031564">
    <property type="term" value="P:transcription antitermination"/>
    <property type="evidence" value="ECO:0007669"/>
    <property type="project" value="UniProtKB-UniRule"/>
</dbReference>
<dbReference type="CDD" id="cd02134">
    <property type="entry name" value="KH-II_NusA_rpt1"/>
    <property type="match status" value="1"/>
</dbReference>
<evidence type="ECO:0000256" key="1">
    <source>
        <dbReference type="ARBA" id="ARBA00022472"/>
    </source>
</evidence>
<gene>
    <name evidence="7" type="primary">nusA</name>
    <name evidence="9" type="ORF">SAMN00768000_2901</name>
</gene>
<dbReference type="Gene3D" id="3.30.300.20">
    <property type="match status" value="2"/>
</dbReference>
<dbReference type="PROSITE" id="PS50126">
    <property type="entry name" value="S1"/>
    <property type="match status" value="1"/>
</dbReference>
<dbReference type="InterPro" id="IPR058582">
    <property type="entry name" value="KH_NusA_2nd"/>
</dbReference>
<dbReference type="PROSITE" id="PS50084">
    <property type="entry name" value="KH_TYPE_1"/>
    <property type="match status" value="1"/>
</dbReference>
<evidence type="ECO:0000256" key="2">
    <source>
        <dbReference type="ARBA" id="ARBA00022490"/>
    </source>
</evidence>
<evidence type="ECO:0000256" key="6">
    <source>
        <dbReference type="ARBA" id="ARBA00023163"/>
    </source>
</evidence>
<dbReference type="InterPro" id="IPR030842">
    <property type="entry name" value="TF_NusA_bacterial"/>
</dbReference>
<comment type="function">
    <text evidence="7">Participates in both transcription termination and antitermination.</text>
</comment>
<dbReference type="SMART" id="SM00316">
    <property type="entry name" value="S1"/>
    <property type="match status" value="1"/>
</dbReference>
<keyword evidence="1 7" id="KW-0806">Transcription termination</keyword>
<evidence type="ECO:0000256" key="5">
    <source>
        <dbReference type="ARBA" id="ARBA00023015"/>
    </source>
</evidence>
<comment type="subcellular location">
    <subcellularLocation>
        <location evidence="7">Cytoplasm</location>
    </subcellularLocation>
</comment>
<evidence type="ECO:0000256" key="4">
    <source>
        <dbReference type="ARBA" id="ARBA00022884"/>
    </source>
</evidence>
<dbReference type="Gene3D" id="3.30.1480.10">
    <property type="entry name" value="NusA, N-terminal domain"/>
    <property type="match status" value="1"/>
</dbReference>
<dbReference type="SUPFAM" id="SSF69705">
    <property type="entry name" value="Transcription factor NusA, N-terminal domain"/>
    <property type="match status" value="1"/>
</dbReference>
<organism evidence="9 10">
    <name type="scientific">Sulfobacillus thermosulfidooxidans (strain DSM 9293 / VKM B-1269 / AT-1)</name>
    <dbReference type="NCBI Taxonomy" id="929705"/>
    <lineage>
        <taxon>Bacteria</taxon>
        <taxon>Bacillati</taxon>
        <taxon>Bacillota</taxon>
        <taxon>Clostridia</taxon>
        <taxon>Eubacteriales</taxon>
        <taxon>Clostridiales Family XVII. Incertae Sedis</taxon>
        <taxon>Sulfobacillus</taxon>
    </lineage>
</organism>
<dbReference type="InterPro" id="IPR009019">
    <property type="entry name" value="KH_sf_prok-type"/>
</dbReference>
<proteinExistence type="inferred from homology"/>
<keyword evidence="3 7" id="KW-0889">Transcription antitermination</keyword>
<dbReference type="CDD" id="cd04455">
    <property type="entry name" value="S1_NusA"/>
    <property type="match status" value="1"/>
</dbReference>
<dbReference type="Gene3D" id="2.40.50.140">
    <property type="entry name" value="Nucleic acid-binding proteins"/>
    <property type="match status" value="1"/>
</dbReference>
<accession>A0A1W1WJV5</accession>
<sequence length="350" mass="38960">MNSELLSALDDLERERGIDKEILFQAIESALISAYRRNFASAQNVRVRIDRQTGATQVWAQKTVVAEVQDHRLEVGLDEAREIRPGSVEGDILEFEVTPKNFGRIAAQTAKQVIVQRIREAERGLIYEEFVGREGDIVTGLVQRAERGLVYIDLGRTEAIMMPSEQVPGERLRANERVKLYVVEVKKTNKGPQIFVSRNHPGLIKRLFELEVPEIHDGVVEIKGIAREAGARTKIAVWAEDPNVDPVGSCVGNKGTRVQAIVQELHGEKLDIIRWDPDPTIFVANALSPAQVTEVVVEPDTRVARVVVPDNQLSLGIGKEGQNARLAAKLTGWKVDLRSESQVSNSGSWW</sequence>
<dbReference type="FunFam" id="3.30.300.20:FF:000005">
    <property type="entry name" value="Transcription termination/antitermination protein NusA"/>
    <property type="match status" value="1"/>
</dbReference>
<keyword evidence="10" id="KW-1185">Reference proteome</keyword>
<keyword evidence="5 7" id="KW-0805">Transcription regulation</keyword>
<dbReference type="GO" id="GO:0005829">
    <property type="term" value="C:cytosol"/>
    <property type="evidence" value="ECO:0007669"/>
    <property type="project" value="TreeGrafter"/>
</dbReference>
<dbReference type="OrthoDB" id="9807233at2"/>
<dbReference type="NCBIfam" id="TIGR01953">
    <property type="entry name" value="NusA"/>
    <property type="match status" value="1"/>
</dbReference>
<keyword evidence="6 7" id="KW-0804">Transcription</keyword>
<dbReference type="SUPFAM" id="SSF50249">
    <property type="entry name" value="Nucleic acid-binding proteins"/>
    <property type="match status" value="1"/>
</dbReference>
<dbReference type="GO" id="GO:0003700">
    <property type="term" value="F:DNA-binding transcription factor activity"/>
    <property type="evidence" value="ECO:0007669"/>
    <property type="project" value="InterPro"/>
</dbReference>
<dbReference type="FunFam" id="3.30.300.20:FF:000002">
    <property type="entry name" value="Transcription termination/antitermination protein NusA"/>
    <property type="match status" value="1"/>
</dbReference>
<feature type="domain" description="S1 motif" evidence="8">
    <location>
        <begin position="135"/>
        <end position="199"/>
    </location>
</feature>
<dbReference type="FunFam" id="2.40.50.140:FF:000058">
    <property type="entry name" value="Transcription termination/antitermination protein NusA"/>
    <property type="match status" value="1"/>
</dbReference>
<dbReference type="InterPro" id="IPR013735">
    <property type="entry name" value="TF_NusA_N"/>
</dbReference>
<evidence type="ECO:0000313" key="9">
    <source>
        <dbReference type="EMBL" id="SMC06594.1"/>
    </source>
</evidence>
<dbReference type="EMBL" id="FWWY01000001">
    <property type="protein sequence ID" value="SMC06594.1"/>
    <property type="molecule type" value="Genomic_DNA"/>
</dbReference>
<dbReference type="Pfam" id="PF00575">
    <property type="entry name" value="S1"/>
    <property type="match status" value="1"/>
</dbReference>
<evidence type="ECO:0000256" key="3">
    <source>
        <dbReference type="ARBA" id="ARBA00022814"/>
    </source>
</evidence>
<evidence type="ECO:0000313" key="10">
    <source>
        <dbReference type="Proteomes" id="UP000192660"/>
    </source>
</evidence>
<dbReference type="CDD" id="cd22529">
    <property type="entry name" value="KH-II_NusA_rpt2"/>
    <property type="match status" value="1"/>
</dbReference>
<dbReference type="Pfam" id="PF08529">
    <property type="entry name" value="NusA_N"/>
    <property type="match status" value="1"/>
</dbReference>
<keyword evidence="4 7" id="KW-0694">RNA-binding</keyword>
<dbReference type="Pfam" id="PF13184">
    <property type="entry name" value="KH_NusA_1st"/>
    <property type="match status" value="1"/>
</dbReference>
<dbReference type="SUPFAM" id="SSF54814">
    <property type="entry name" value="Prokaryotic type KH domain (KH-domain type II)"/>
    <property type="match status" value="2"/>
</dbReference>
<evidence type="ECO:0000259" key="8">
    <source>
        <dbReference type="PROSITE" id="PS50126"/>
    </source>
</evidence>
<dbReference type="Proteomes" id="UP000192660">
    <property type="component" value="Unassembled WGS sequence"/>
</dbReference>
<dbReference type="HAMAP" id="MF_00945_B">
    <property type="entry name" value="NusA_B"/>
    <property type="match status" value="1"/>
</dbReference>
<dbReference type="InterPro" id="IPR036555">
    <property type="entry name" value="NusA_N_sf"/>
</dbReference>
<dbReference type="GO" id="GO:0003723">
    <property type="term" value="F:RNA binding"/>
    <property type="evidence" value="ECO:0007669"/>
    <property type="project" value="UniProtKB-UniRule"/>
</dbReference>
<dbReference type="RefSeq" id="WP_020373065.1">
    <property type="nucleotide sequence ID" value="NZ_FWWY01000001.1"/>
</dbReference>
<dbReference type="InterPro" id="IPR010213">
    <property type="entry name" value="TF_NusA"/>
</dbReference>
<dbReference type="InterPro" id="IPR012340">
    <property type="entry name" value="NA-bd_OB-fold"/>
</dbReference>
<dbReference type="PANTHER" id="PTHR22648">
    <property type="entry name" value="TRANSCRIPTION TERMINATION FACTOR NUSA"/>
    <property type="match status" value="1"/>
</dbReference>
<dbReference type="InterPro" id="IPR015946">
    <property type="entry name" value="KH_dom-like_a/b"/>
</dbReference>
<keyword evidence="2 7" id="KW-0963">Cytoplasm</keyword>
<reference evidence="10" key="1">
    <citation type="submission" date="2017-04" db="EMBL/GenBank/DDBJ databases">
        <authorList>
            <person name="Varghese N."/>
            <person name="Submissions S."/>
        </authorList>
    </citation>
    <scope>NUCLEOTIDE SEQUENCE [LARGE SCALE GENOMIC DNA]</scope>
    <source>
        <strain evidence="10">DSM 9293</strain>
    </source>
</reference>
<evidence type="ECO:0000256" key="7">
    <source>
        <dbReference type="HAMAP-Rule" id="MF_00945"/>
    </source>
</evidence>
<dbReference type="InterPro" id="IPR025249">
    <property type="entry name" value="TF_NusA_KH_1st"/>
</dbReference>
<dbReference type="GO" id="GO:0006353">
    <property type="term" value="P:DNA-templated transcription termination"/>
    <property type="evidence" value="ECO:0007669"/>
    <property type="project" value="UniProtKB-UniRule"/>
</dbReference>
<dbReference type="PANTHER" id="PTHR22648:SF0">
    <property type="entry name" value="TRANSCRIPTION TERMINATION_ANTITERMINATION PROTEIN NUSA"/>
    <property type="match status" value="1"/>
</dbReference>